<dbReference type="PANTHER" id="PTHR39161:SF1">
    <property type="entry name" value="ADAPTER PROTEIN MECA 1"/>
    <property type="match status" value="1"/>
</dbReference>
<comment type="caution">
    <text evidence="3">The sequence shown here is derived from an EMBL/GenBank/DDBJ whole genome shotgun (WGS) entry which is preliminary data.</text>
</comment>
<evidence type="ECO:0000256" key="2">
    <source>
        <dbReference type="HAMAP-Rule" id="MF_01124"/>
    </source>
</evidence>
<evidence type="ECO:0000256" key="1">
    <source>
        <dbReference type="ARBA" id="ARBA00005397"/>
    </source>
</evidence>
<dbReference type="NCBIfam" id="NF002644">
    <property type="entry name" value="PRK02315.1-5"/>
    <property type="match status" value="1"/>
</dbReference>
<proteinExistence type="inferred from homology"/>
<dbReference type="STRING" id="157733.AB986_06450"/>
<evidence type="ECO:0000313" key="4">
    <source>
        <dbReference type="Proteomes" id="UP000035996"/>
    </source>
</evidence>
<evidence type="ECO:0000313" key="3">
    <source>
        <dbReference type="EMBL" id="KMM38892.1"/>
    </source>
</evidence>
<protein>
    <recommendedName>
        <fullName evidence="2">Adapter protein MecA</fullName>
    </recommendedName>
</protein>
<dbReference type="Pfam" id="PF05389">
    <property type="entry name" value="MecA"/>
    <property type="match status" value="1"/>
</dbReference>
<dbReference type="PIRSF" id="PIRSF029008">
    <property type="entry name" value="MecA"/>
    <property type="match status" value="1"/>
</dbReference>
<dbReference type="RefSeq" id="WP_048310044.1">
    <property type="nucleotide sequence ID" value="NZ_CP119526.1"/>
</dbReference>
<comment type="function">
    <text evidence="2">Enables the recognition and targeting of unfolded and aggregated proteins to the ClpC protease or to other proteins involved in proteolysis.</text>
</comment>
<dbReference type="Gene3D" id="3.30.70.1950">
    <property type="match status" value="1"/>
</dbReference>
<accession>A0A0J6FWZ4</accession>
<dbReference type="GO" id="GO:0030435">
    <property type="term" value="P:sporulation resulting in formation of a cellular spore"/>
    <property type="evidence" value="ECO:0007669"/>
    <property type="project" value="UniProtKB-KW"/>
</dbReference>
<dbReference type="PATRIC" id="fig|157733.3.peg.3535"/>
<dbReference type="OrthoDB" id="2360201at2"/>
<name>A0A0J6FWZ4_9BACL</name>
<keyword evidence="4" id="KW-1185">Reference proteome</keyword>
<organism evidence="3 4">
    <name type="scientific">Guptibacillus hwajinpoensis</name>
    <dbReference type="NCBI Taxonomy" id="208199"/>
    <lineage>
        <taxon>Bacteria</taxon>
        <taxon>Bacillati</taxon>
        <taxon>Bacillota</taxon>
        <taxon>Bacilli</taxon>
        <taxon>Bacillales</taxon>
        <taxon>Guptibacillaceae</taxon>
        <taxon>Guptibacillus</taxon>
    </lineage>
</organism>
<dbReference type="GO" id="GO:0045808">
    <property type="term" value="P:negative regulation of establishment of competence for transformation"/>
    <property type="evidence" value="ECO:0007669"/>
    <property type="project" value="UniProtKB-UniRule"/>
</dbReference>
<gene>
    <name evidence="2" type="primary">mecA</name>
    <name evidence="3" type="ORF">AB986_06450</name>
</gene>
<comment type="subunit">
    <text evidence="2">Homodimer.</text>
</comment>
<sequence>MEIERVNANTLKFFITYRDIENRGFDREEIWYDRERGEELFWEMMDEAHQREQFSLEGPLWIQVQALEKGLEIIVTRAQMSNDGSKLELPISEEKQLDLPLDENMDKILDDKFALQNNYDPEDEPEPIEGEELSFMIGFRDFEDVISLSHGFDPTGVENGLYHFEDRYYLHVVFDESLIEEEQDNRLSQLLEYGYETELTLHRIQEYGKEILSEQALEQLRGHFPLL</sequence>
<dbReference type="GO" id="GO:0030420">
    <property type="term" value="P:establishment of competence for transformation"/>
    <property type="evidence" value="ECO:0007669"/>
    <property type="project" value="UniProtKB-KW"/>
</dbReference>
<reference evidence="3" key="1">
    <citation type="submission" date="2015-06" db="EMBL/GenBank/DDBJ databases">
        <authorList>
            <person name="Liu B."/>
            <person name="Wang J."/>
            <person name="Zhu Y."/>
            <person name="Liu G."/>
            <person name="Chen Q."/>
            <person name="Zheng C."/>
            <person name="Che J."/>
            <person name="Ge C."/>
            <person name="Shi H."/>
            <person name="Pan Z."/>
            <person name="Liu X."/>
        </authorList>
    </citation>
    <scope>NUCLEOTIDE SEQUENCE [LARGE SCALE GENOMIC DNA]</scope>
    <source>
        <strain evidence="3">DSM 16346</strain>
    </source>
</reference>
<comment type="domain">
    <text evidence="2">The N-terminal domain probably binds unfolded/aggregated proteins; the C-terminal domain interacts with ClpC.</text>
</comment>
<dbReference type="InterPro" id="IPR008681">
    <property type="entry name" value="Neg-reg_MecA"/>
</dbReference>
<dbReference type="GO" id="GO:0042174">
    <property type="term" value="P:negative regulation of sporulation resulting in formation of a cellular spore"/>
    <property type="evidence" value="ECO:0007669"/>
    <property type="project" value="UniProtKB-UniRule"/>
</dbReference>
<dbReference type="EMBL" id="LELK01000001">
    <property type="protein sequence ID" value="KMM38892.1"/>
    <property type="molecule type" value="Genomic_DNA"/>
</dbReference>
<comment type="similarity">
    <text evidence="1 2">Belongs to the MecA family.</text>
</comment>
<dbReference type="PANTHER" id="PTHR39161">
    <property type="entry name" value="ADAPTER PROTEIN MECA"/>
    <property type="match status" value="1"/>
</dbReference>
<dbReference type="GO" id="GO:0030674">
    <property type="term" value="F:protein-macromolecule adaptor activity"/>
    <property type="evidence" value="ECO:0007669"/>
    <property type="project" value="UniProtKB-UniRule"/>
</dbReference>
<dbReference type="HAMAP" id="MF_01124">
    <property type="entry name" value="MecA"/>
    <property type="match status" value="1"/>
</dbReference>
<dbReference type="Proteomes" id="UP000035996">
    <property type="component" value="Unassembled WGS sequence"/>
</dbReference>
<dbReference type="InterPro" id="IPR038471">
    <property type="entry name" value="MecA_C_sf"/>
</dbReference>
<dbReference type="AlphaFoldDB" id="A0A0J6FWZ4"/>